<reference evidence="1" key="1">
    <citation type="submission" date="2023-08" db="EMBL/GenBank/DDBJ databases">
        <authorList>
            <person name="Chen Y."/>
            <person name="Shah S."/>
            <person name="Dougan E. K."/>
            <person name="Thang M."/>
            <person name="Chan C."/>
        </authorList>
    </citation>
    <scope>NUCLEOTIDE SEQUENCE</scope>
</reference>
<dbReference type="Proteomes" id="UP001178507">
    <property type="component" value="Unassembled WGS sequence"/>
</dbReference>
<organism evidence="1 2">
    <name type="scientific">Effrenium voratum</name>
    <dbReference type="NCBI Taxonomy" id="2562239"/>
    <lineage>
        <taxon>Eukaryota</taxon>
        <taxon>Sar</taxon>
        <taxon>Alveolata</taxon>
        <taxon>Dinophyceae</taxon>
        <taxon>Suessiales</taxon>
        <taxon>Symbiodiniaceae</taxon>
        <taxon>Effrenium</taxon>
    </lineage>
</organism>
<comment type="caution">
    <text evidence="1">The sequence shown here is derived from an EMBL/GenBank/DDBJ whole genome shotgun (WGS) entry which is preliminary data.</text>
</comment>
<evidence type="ECO:0000313" key="2">
    <source>
        <dbReference type="Proteomes" id="UP001178507"/>
    </source>
</evidence>
<protein>
    <submittedName>
        <fullName evidence="1">Uncharacterized protein</fullName>
    </submittedName>
</protein>
<name>A0AA36J3G4_9DINO</name>
<sequence>MEDQKVKQLSLEVPGQVVRAALSRDLIATACEATLSLSRRTSSTSLELCATMAAQEVQKLSFSTDQLFALFPTELVVLDETLTALKRFRFPQNALADVDAGEGALALALDNRMAWLSLRSGHLELCSLQEPMAELQISGFCALAQLKQRCWLVSLEPQEPPLTKAMAWTLRQSPGARWLGLRNDDYTFIAILKGYAKFGTVRVSAFTELLTVANAI</sequence>
<evidence type="ECO:0000313" key="1">
    <source>
        <dbReference type="EMBL" id="CAJ1397824.1"/>
    </source>
</evidence>
<dbReference type="AlphaFoldDB" id="A0AA36J3G4"/>
<keyword evidence="2" id="KW-1185">Reference proteome</keyword>
<accession>A0AA36J3G4</accession>
<proteinExistence type="predicted"/>
<gene>
    <name evidence="1" type="ORF">EVOR1521_LOCUS21766</name>
</gene>
<dbReference type="EMBL" id="CAUJNA010003280">
    <property type="protein sequence ID" value="CAJ1397824.1"/>
    <property type="molecule type" value="Genomic_DNA"/>
</dbReference>